<dbReference type="RefSeq" id="YP_010770086.1">
    <property type="nucleotide sequence ID" value="NC_074159.1"/>
</dbReference>
<sequence length="368" mass="40904">MALRNRQRGGFAPILSSSIWWATGYRGFAGTPTTGVYPDRVGSRETMSDVVTPAYRKLQAEGRIVNNPMSKTEVITSGGDSGWKFTARVIEGSNVTDYFGECTGNWCLATYGPPAQPTSDASLVQLLTDLASTKAWAGIEAPAVQGQVILAELKKTISMLVNPLAGLTGFIKDRRKWEKYRGRKPRGSTRNQQARNRTARESLVDGAASAAASWNEARFGWRPFLMDIEAILKLLQQGDFGDRKVSRAKQERVVESTRTYTGHSEGVDIDFSEQTTSYYTVRTGFLYQYQNSPLRDFGFSWADLPSSAWELIPFSFVVDWFVNVGDYIQAITPKYGTTILAAWTKLEITHEVERHAVVARLPVAGWVT</sequence>
<dbReference type="EMBL" id="BK014078">
    <property type="protein sequence ID" value="DAD52349.1"/>
    <property type="molecule type" value="Genomic_RNA"/>
</dbReference>
<dbReference type="Proteomes" id="UP000676614">
    <property type="component" value="Segment"/>
</dbReference>
<reference evidence="8" key="1">
    <citation type="submission" date="2020-09" db="EMBL/GenBank/DDBJ databases">
        <title>Leviviricetes taxonomy.</title>
        <authorList>
            <person name="Stockdale S.R."/>
            <person name="Callanan J."/>
            <person name="Adriaenssens E.M."/>
            <person name="Kuhn J.H."/>
            <person name="Rumnieks J."/>
            <person name="Shkoporov A."/>
            <person name="Draper L.A."/>
            <person name="Ross P."/>
            <person name="Hill C."/>
        </authorList>
    </citation>
    <scope>NUCLEOTIDE SEQUENCE</scope>
</reference>
<dbReference type="InterPro" id="IPR005563">
    <property type="entry name" value="A_protein"/>
</dbReference>
<dbReference type="GO" id="GO:0044423">
    <property type="term" value="C:virion component"/>
    <property type="evidence" value="ECO:0007669"/>
    <property type="project" value="UniProtKB-KW"/>
</dbReference>
<protein>
    <submittedName>
        <fullName evidence="8">Maturation protein</fullName>
    </submittedName>
</protein>
<evidence type="ECO:0000256" key="5">
    <source>
        <dbReference type="ARBA" id="ARBA00023104"/>
    </source>
</evidence>
<evidence type="ECO:0000256" key="1">
    <source>
        <dbReference type="ARBA" id="ARBA00004328"/>
    </source>
</evidence>
<gene>
    <name evidence="8" type="primary">SRR5208572_2_2</name>
</gene>
<dbReference type="Pfam" id="PF03863">
    <property type="entry name" value="Phage_mat-A"/>
    <property type="match status" value="1"/>
</dbReference>
<comment type="similarity">
    <text evidence="7">Belongs to the Leviviricetes maturation protein family.</text>
</comment>
<evidence type="ECO:0000256" key="3">
    <source>
        <dbReference type="ARBA" id="ARBA00022804"/>
    </source>
</evidence>
<evidence type="ECO:0000313" key="8">
    <source>
        <dbReference type="EMBL" id="DAD52349.1"/>
    </source>
</evidence>
<evidence type="ECO:0000256" key="7">
    <source>
        <dbReference type="ARBA" id="ARBA00035110"/>
    </source>
</evidence>
<keyword evidence="6" id="KW-1160">Virus entry into host cell</keyword>
<accession>A0A8S5L4T6</accession>
<keyword evidence="5" id="KW-1175">Viral attachment to host cell pilus</keyword>
<keyword evidence="2" id="KW-0945">Host-virus interaction</keyword>
<evidence type="ECO:0000256" key="2">
    <source>
        <dbReference type="ARBA" id="ARBA00022581"/>
    </source>
</evidence>
<keyword evidence="9" id="KW-1185">Reference proteome</keyword>
<comment type="subcellular location">
    <subcellularLocation>
        <location evidence="1">Virion</location>
    </subcellularLocation>
</comment>
<dbReference type="KEGG" id="vg:80399293"/>
<evidence type="ECO:0000313" key="9">
    <source>
        <dbReference type="Proteomes" id="UP000676614"/>
    </source>
</evidence>
<proteinExistence type="inferred from homology"/>
<dbReference type="GeneID" id="80399293"/>
<name>A0A8S5L4T6_9VIRU</name>
<keyword evidence="3" id="KW-1161">Viral attachment to host cell</keyword>
<dbReference type="GO" id="GO:0039666">
    <property type="term" value="P:virion attachment to host cell pilus"/>
    <property type="evidence" value="ECO:0007669"/>
    <property type="project" value="UniProtKB-KW"/>
</dbReference>
<evidence type="ECO:0000256" key="4">
    <source>
        <dbReference type="ARBA" id="ARBA00022844"/>
    </source>
</evidence>
<keyword evidence="4" id="KW-0946">Virion</keyword>
<organism evidence="8 9">
    <name type="scientific">ssRNA phage SRR5208572_2</name>
    <dbReference type="NCBI Taxonomy" id="2786385"/>
    <lineage>
        <taxon>Viruses</taxon>
        <taxon>Riboviria</taxon>
        <taxon>Orthornavirae</taxon>
        <taxon>Lenarviricota</taxon>
        <taxon>Leviviricetes</taxon>
        <taxon>Norzivirales</taxon>
        <taxon>Solspiviridae</taxon>
        <taxon>Jargovirus</taxon>
        <taxon>Jargovirus pelovivens</taxon>
    </lineage>
</organism>
<evidence type="ECO:0000256" key="6">
    <source>
        <dbReference type="ARBA" id="ARBA00023296"/>
    </source>
</evidence>